<proteinExistence type="predicted"/>
<evidence type="ECO:0000313" key="3">
    <source>
        <dbReference type="Proteomes" id="UP001597068"/>
    </source>
</evidence>
<evidence type="ECO:0000256" key="1">
    <source>
        <dbReference type="SAM" id="Phobius"/>
    </source>
</evidence>
<keyword evidence="1" id="KW-1133">Transmembrane helix</keyword>
<keyword evidence="3" id="KW-1185">Reference proteome</keyword>
<keyword evidence="1" id="KW-0812">Transmembrane</keyword>
<dbReference type="SUPFAM" id="SSF103473">
    <property type="entry name" value="MFS general substrate transporter"/>
    <property type="match status" value="1"/>
</dbReference>
<sequence>MEKGMRTFANSLTLIGSVVLIACVGYLLGGWWDDRRWGWVVIGVVVIVANLGVVFVRLRPTPKPRDWTVDEVRAVIEPVHGEVAQIRTLRRADRGLSLAQAASLVSEARADH</sequence>
<gene>
    <name evidence="2" type="ORF">ACFQ04_09645</name>
</gene>
<reference evidence="3" key="1">
    <citation type="journal article" date="2019" name="Int. J. Syst. Evol. Microbiol.">
        <title>The Global Catalogue of Microorganisms (GCM) 10K type strain sequencing project: providing services to taxonomists for standard genome sequencing and annotation.</title>
        <authorList>
            <consortium name="The Broad Institute Genomics Platform"/>
            <consortium name="The Broad Institute Genome Sequencing Center for Infectious Disease"/>
            <person name="Wu L."/>
            <person name="Ma J."/>
        </authorList>
    </citation>
    <scope>NUCLEOTIDE SEQUENCE [LARGE SCALE GENOMIC DNA]</scope>
    <source>
        <strain evidence="3">CCUG 50873</strain>
    </source>
</reference>
<feature type="transmembrane region" description="Helical" evidence="1">
    <location>
        <begin position="12"/>
        <end position="31"/>
    </location>
</feature>
<accession>A0ABW3G6W6</accession>
<feature type="transmembrane region" description="Helical" evidence="1">
    <location>
        <begin position="37"/>
        <end position="56"/>
    </location>
</feature>
<dbReference type="InterPro" id="IPR036259">
    <property type="entry name" value="MFS_trans_sf"/>
</dbReference>
<dbReference type="RefSeq" id="WP_253646093.1">
    <property type="nucleotide sequence ID" value="NZ_BAAAMO010000002.1"/>
</dbReference>
<name>A0ABW3G6W6_9NOCA</name>
<comment type="caution">
    <text evidence="2">The sequence shown here is derived from an EMBL/GenBank/DDBJ whole genome shotgun (WGS) entry which is preliminary data.</text>
</comment>
<dbReference type="EMBL" id="JBHTIL010000001">
    <property type="protein sequence ID" value="MFD0925999.1"/>
    <property type="molecule type" value="Genomic_DNA"/>
</dbReference>
<dbReference type="Proteomes" id="UP001597068">
    <property type="component" value="Unassembled WGS sequence"/>
</dbReference>
<evidence type="ECO:0000313" key="2">
    <source>
        <dbReference type="EMBL" id="MFD0925999.1"/>
    </source>
</evidence>
<protein>
    <submittedName>
        <fullName evidence="2">Uncharacterized protein</fullName>
    </submittedName>
</protein>
<dbReference type="PROSITE" id="PS51257">
    <property type="entry name" value="PROKAR_LIPOPROTEIN"/>
    <property type="match status" value="1"/>
</dbReference>
<keyword evidence="1" id="KW-0472">Membrane</keyword>
<organism evidence="2 3">
    <name type="scientific">Williamsia deligens</name>
    <dbReference type="NCBI Taxonomy" id="321325"/>
    <lineage>
        <taxon>Bacteria</taxon>
        <taxon>Bacillati</taxon>
        <taxon>Actinomycetota</taxon>
        <taxon>Actinomycetes</taxon>
        <taxon>Mycobacteriales</taxon>
        <taxon>Nocardiaceae</taxon>
        <taxon>Williamsia</taxon>
    </lineage>
</organism>